<keyword evidence="2" id="KW-0637">Prenyltransferase</keyword>
<protein>
    <recommendedName>
        <fullName evidence="7">Protein prenyltransferase alpha subunit repeat-containing protein 1</fullName>
    </recommendedName>
</protein>
<accession>A0AAP0GTJ8</accession>
<evidence type="ECO:0000256" key="3">
    <source>
        <dbReference type="ARBA" id="ARBA00022679"/>
    </source>
</evidence>
<dbReference type="AlphaFoldDB" id="A0AAP0GTJ8"/>
<organism evidence="5 6">
    <name type="scientific">Deinandra increscens subsp. villosa</name>
    <dbReference type="NCBI Taxonomy" id="3103831"/>
    <lineage>
        <taxon>Eukaryota</taxon>
        <taxon>Viridiplantae</taxon>
        <taxon>Streptophyta</taxon>
        <taxon>Embryophyta</taxon>
        <taxon>Tracheophyta</taxon>
        <taxon>Spermatophyta</taxon>
        <taxon>Magnoliopsida</taxon>
        <taxon>eudicotyledons</taxon>
        <taxon>Gunneridae</taxon>
        <taxon>Pentapetalae</taxon>
        <taxon>asterids</taxon>
        <taxon>campanulids</taxon>
        <taxon>Asterales</taxon>
        <taxon>Asteraceae</taxon>
        <taxon>Asteroideae</taxon>
        <taxon>Heliantheae alliance</taxon>
        <taxon>Madieae</taxon>
        <taxon>Madiinae</taxon>
        <taxon>Deinandra</taxon>
    </lineage>
</organism>
<keyword evidence="4" id="KW-0677">Repeat</keyword>
<dbReference type="InterPro" id="IPR002088">
    <property type="entry name" value="Prenyl_trans_a"/>
</dbReference>
<gene>
    <name evidence="5" type="ORF">SSX86_020553</name>
</gene>
<dbReference type="GO" id="GO:0004660">
    <property type="term" value="F:protein farnesyltransferase activity"/>
    <property type="evidence" value="ECO:0007669"/>
    <property type="project" value="TreeGrafter"/>
</dbReference>
<keyword evidence="3" id="KW-0808">Transferase</keyword>
<name>A0AAP0GTJ8_9ASTR</name>
<evidence type="ECO:0000256" key="1">
    <source>
        <dbReference type="ARBA" id="ARBA00006734"/>
    </source>
</evidence>
<dbReference type="Pfam" id="PF01239">
    <property type="entry name" value="PPTA"/>
    <property type="match status" value="2"/>
</dbReference>
<evidence type="ECO:0000256" key="4">
    <source>
        <dbReference type="ARBA" id="ARBA00022737"/>
    </source>
</evidence>
<reference evidence="5 6" key="1">
    <citation type="submission" date="2024-04" db="EMBL/GenBank/DDBJ databases">
        <title>The reference genome of an endangered Asteraceae, Deinandra increscens subsp. villosa, native to the Central Coast of California.</title>
        <authorList>
            <person name="Guilliams M."/>
            <person name="Hasenstab-Lehman K."/>
            <person name="Meyer R."/>
            <person name="Mcevoy S."/>
        </authorList>
    </citation>
    <scope>NUCLEOTIDE SEQUENCE [LARGE SCALE GENOMIC DNA]</scope>
    <source>
        <tissue evidence="5">Leaf</tissue>
    </source>
</reference>
<evidence type="ECO:0000313" key="5">
    <source>
        <dbReference type="EMBL" id="KAK9059849.1"/>
    </source>
</evidence>
<dbReference type="PANTHER" id="PTHR11129">
    <property type="entry name" value="PROTEIN FARNESYLTRANSFERASE ALPHA SUBUNIT/RAB GERANYLGERANYL TRANSFERASE ALPHA SUBUNIT"/>
    <property type="match status" value="1"/>
</dbReference>
<dbReference type="PROSITE" id="PS51147">
    <property type="entry name" value="PFTA"/>
    <property type="match status" value="2"/>
</dbReference>
<dbReference type="EMBL" id="JBCNJP010000020">
    <property type="protein sequence ID" value="KAK9059849.1"/>
    <property type="molecule type" value="Genomic_DNA"/>
</dbReference>
<proteinExistence type="inferred from homology"/>
<evidence type="ECO:0008006" key="7">
    <source>
        <dbReference type="Google" id="ProtNLM"/>
    </source>
</evidence>
<evidence type="ECO:0000313" key="6">
    <source>
        <dbReference type="Proteomes" id="UP001408789"/>
    </source>
</evidence>
<keyword evidence="6" id="KW-1185">Reference proteome</keyword>
<dbReference type="PANTHER" id="PTHR11129:SF10">
    <property type="entry name" value="PROTEIN PRENYLYLTRANSFERASE SUPERFAMILY PROTEIN"/>
    <property type="match status" value="1"/>
</dbReference>
<dbReference type="GO" id="GO:0005965">
    <property type="term" value="C:protein farnesyltransferase complex"/>
    <property type="evidence" value="ECO:0007669"/>
    <property type="project" value="TreeGrafter"/>
</dbReference>
<comment type="caution">
    <text evidence="5">The sequence shown here is derived from an EMBL/GenBank/DDBJ whole genome shotgun (WGS) entry which is preliminary data.</text>
</comment>
<dbReference type="GO" id="GO:0005953">
    <property type="term" value="C:CAAX-protein geranylgeranyltransferase complex"/>
    <property type="evidence" value="ECO:0007669"/>
    <property type="project" value="TreeGrafter"/>
</dbReference>
<evidence type="ECO:0000256" key="2">
    <source>
        <dbReference type="ARBA" id="ARBA00022602"/>
    </source>
</evidence>
<dbReference type="Proteomes" id="UP001408789">
    <property type="component" value="Unassembled WGS sequence"/>
</dbReference>
<comment type="similarity">
    <text evidence="1">Belongs to the protein prenyltransferase subunit alpha family.</text>
</comment>
<sequence>MSESAAEQHIKNANGRLLPESPLIYPCGTVAAGELHAMSEADPSGYAEPSSLLNQLHSILESDPLLDEVGFVHPSQFAAISDSSISMEPPDSDDSMMSKASEVVPTDMAFWSRDHKLGISTNIMHPLYSAAKHAFMSTLKQYKTLIGLHAKKVALDTDNVSGALSSLSNLESELMKQSRALLLLSCDFGTAWNCRKEVVSKKQNIMLYFDELKLSTLVLSYSPKSERAWTHRRWVIKMIAGKHTNLQEVLKNESELAKRIAEKSKMNYRAWNHRCWLVSYMPESQIIDELINDRDWAGLHVADNSCFHYRTRLMTRTLEDSWCKQDLKDSPLHTAEVYQLWKEELSWSEILIKRYIGREALWLYRRFLSICWIKHFAAHMGGTNVDLFLDNEMLLFRSCTTIPDNVFEDYVSQAIYAATYIMWLIKQMDELQGVEIQEKMGEEIEEVLNKVCPNKAFLWDIVRMKSGRKI</sequence>
<dbReference type="GO" id="GO:0004662">
    <property type="term" value="F:CAAX-protein geranylgeranyltransferase activity"/>
    <property type="evidence" value="ECO:0007669"/>
    <property type="project" value="TreeGrafter"/>
</dbReference>
<dbReference type="SUPFAM" id="SSF48439">
    <property type="entry name" value="Protein prenylyltransferase"/>
    <property type="match status" value="1"/>
</dbReference>
<dbReference type="Gene3D" id="1.25.40.120">
    <property type="entry name" value="Protein prenylyltransferase"/>
    <property type="match status" value="1"/>
</dbReference>